<evidence type="ECO:0000313" key="2">
    <source>
        <dbReference type="Proteomes" id="UP001314261"/>
    </source>
</evidence>
<comment type="caution">
    <text evidence="1">The sequence shown here is derived from an EMBL/GenBank/DDBJ whole genome shotgun (WGS) entry which is preliminary data.</text>
</comment>
<organism evidence="1 2">
    <name type="scientific">Fructobacillus fructosus</name>
    <dbReference type="NCBI Taxonomy" id="1631"/>
    <lineage>
        <taxon>Bacteria</taxon>
        <taxon>Bacillati</taxon>
        <taxon>Bacillota</taxon>
        <taxon>Bacilli</taxon>
        <taxon>Lactobacillales</taxon>
        <taxon>Lactobacillaceae</taxon>
        <taxon>Fructobacillus</taxon>
    </lineage>
</organism>
<keyword evidence="2" id="KW-1185">Reference proteome</keyword>
<name>A0ABN9YR98_9LACO</name>
<dbReference type="Proteomes" id="UP001314261">
    <property type="component" value="Unassembled WGS sequence"/>
</dbReference>
<evidence type="ECO:0000313" key="1">
    <source>
        <dbReference type="EMBL" id="CAK1240009.1"/>
    </source>
</evidence>
<proteinExistence type="predicted"/>
<dbReference type="GeneID" id="89537649"/>
<reference evidence="1 2" key="1">
    <citation type="submission" date="2023-10" db="EMBL/GenBank/DDBJ databases">
        <authorList>
            <person name="Botero Cardona J."/>
        </authorList>
    </citation>
    <scope>NUCLEOTIDE SEQUENCE [LARGE SCALE GENOMIC DNA]</scope>
    <source>
        <strain evidence="1 2">R-54839</strain>
    </source>
</reference>
<gene>
    <name evidence="1" type="ORF">R54839_PPFHFPJH_00849</name>
</gene>
<dbReference type="RefSeq" id="WP_010690531.1">
    <property type="nucleotide sequence ID" value="NZ_CAUZLK010000004.1"/>
</dbReference>
<dbReference type="EMBL" id="CAUZLR010000004">
    <property type="protein sequence ID" value="CAK1240009.1"/>
    <property type="molecule type" value="Genomic_DNA"/>
</dbReference>
<accession>A0ABN9YR98</accession>
<sequence length="106" mass="12200">MQMKLSAQPQFNFMNQLKQNWFNLKEHFAVVPLKTQQTSTVLINRLETAINNGRPVAVQMNQGFNQENIQDFYGVLFQDESGALIIEDTRSKQCQHLIPGLLRHIG</sequence>
<protein>
    <submittedName>
        <fullName evidence="1">Uncharacterized protein</fullName>
    </submittedName>
</protein>